<keyword evidence="2" id="KW-0732">Signal</keyword>
<name>J9DIV4_EDHAE</name>
<dbReference type="HOGENOM" id="CLU_863373_0_0_1"/>
<dbReference type="Proteomes" id="UP000003163">
    <property type="component" value="Unassembled WGS sequence"/>
</dbReference>
<keyword evidence="1" id="KW-0472">Membrane</keyword>
<feature type="signal peptide" evidence="2">
    <location>
        <begin position="1"/>
        <end position="20"/>
    </location>
</feature>
<proteinExistence type="predicted"/>
<protein>
    <submittedName>
        <fullName evidence="3">Uncharacterized protein</fullName>
    </submittedName>
</protein>
<sequence>MKHFFFIILLLFIFSRQTNTFNRDCECYDDNQYFEEFMNHEKLQYIRQLEENTIFQELSKEFLVMFASKKYNSFLLQSTKNSSVNAAKQSEMHQKSNETQDEIILTNDAHQFISNAEIVKNSRVIIDNDHVVSTDGSLINNKVYTFSKLIDKKEHSTYISLVKKFNNNVYREVYNFLGKYLPKTFTNNYIFKKIFDAYEYFDKYTHIHMIELAKEKNLITHNFKIAGYYCDQKNINFVYVLDITDSENIFVLEYDLQDRCIDIKMNTYSRVKIVHRRLKPNDQISDLFYFRTFLNVGTAQLLIRIFVIFCSIFVFLCCILIL</sequence>
<feature type="chain" id="PRO_5003822971" evidence="2">
    <location>
        <begin position="21"/>
        <end position="322"/>
    </location>
</feature>
<reference evidence="4" key="2">
    <citation type="submission" date="2015-07" db="EMBL/GenBank/DDBJ databases">
        <title>Contrasting host-pathogen interactions and genome evolution in two generalist and specialist microsporidian pathogens of mosquitoes.</title>
        <authorList>
            <consortium name="The Broad Institute Genomics Platform"/>
            <consortium name="The Broad Institute Genome Sequencing Center for Infectious Disease"/>
            <person name="Cuomo C.A."/>
            <person name="Sanscrainte N.D."/>
            <person name="Goldberg J.M."/>
            <person name="Heiman D."/>
            <person name="Young S."/>
            <person name="Zeng Q."/>
            <person name="Becnel J.J."/>
            <person name="Birren B.W."/>
        </authorList>
    </citation>
    <scope>NUCLEOTIDE SEQUENCE [LARGE SCALE GENOMIC DNA]</scope>
    <source>
        <strain evidence="4">USNM 41457</strain>
    </source>
</reference>
<dbReference type="VEuPathDB" id="MicrosporidiaDB:EDEG_03052"/>
<organism evidence="3 4">
    <name type="scientific">Edhazardia aedis (strain USNM 41457)</name>
    <name type="common">Microsporidian parasite</name>
    <dbReference type="NCBI Taxonomy" id="1003232"/>
    <lineage>
        <taxon>Eukaryota</taxon>
        <taxon>Fungi</taxon>
        <taxon>Fungi incertae sedis</taxon>
        <taxon>Microsporidia</taxon>
        <taxon>Edhazardia</taxon>
    </lineage>
</organism>
<dbReference type="InParanoid" id="J9DIV4"/>
<keyword evidence="4" id="KW-1185">Reference proteome</keyword>
<evidence type="ECO:0000256" key="1">
    <source>
        <dbReference type="SAM" id="Phobius"/>
    </source>
</evidence>
<evidence type="ECO:0000313" key="3">
    <source>
        <dbReference type="EMBL" id="EJW02540.1"/>
    </source>
</evidence>
<reference evidence="3 4" key="1">
    <citation type="submission" date="2011-08" db="EMBL/GenBank/DDBJ databases">
        <authorList>
            <person name="Liu Z.J."/>
            <person name="Shi F.L."/>
            <person name="Lu J.Q."/>
            <person name="Li M."/>
            <person name="Wang Z.L."/>
        </authorList>
    </citation>
    <scope>NUCLEOTIDE SEQUENCE [LARGE SCALE GENOMIC DNA]</scope>
    <source>
        <strain evidence="3 4">USNM 41457</strain>
    </source>
</reference>
<feature type="transmembrane region" description="Helical" evidence="1">
    <location>
        <begin position="301"/>
        <end position="321"/>
    </location>
</feature>
<accession>J9DIV4</accession>
<comment type="caution">
    <text evidence="3">The sequence shown here is derived from an EMBL/GenBank/DDBJ whole genome shotgun (WGS) entry which is preliminary data.</text>
</comment>
<evidence type="ECO:0000256" key="2">
    <source>
        <dbReference type="SAM" id="SignalP"/>
    </source>
</evidence>
<gene>
    <name evidence="3" type="ORF">EDEG_03052</name>
</gene>
<evidence type="ECO:0000313" key="4">
    <source>
        <dbReference type="Proteomes" id="UP000003163"/>
    </source>
</evidence>
<keyword evidence="1" id="KW-1133">Transmembrane helix</keyword>
<keyword evidence="1" id="KW-0812">Transmembrane</keyword>
<dbReference type="EMBL" id="AFBI03000066">
    <property type="protein sequence ID" value="EJW02540.1"/>
    <property type="molecule type" value="Genomic_DNA"/>
</dbReference>
<dbReference type="AlphaFoldDB" id="J9DIV4"/>